<dbReference type="InterPro" id="IPR013538">
    <property type="entry name" value="ASHA1/2-like_C"/>
</dbReference>
<feature type="domain" description="Activator of Hsp90 ATPase homologue 1/2-like C-terminal" evidence="2">
    <location>
        <begin position="12"/>
        <end position="118"/>
    </location>
</feature>
<keyword evidence="4" id="KW-1185">Reference proteome</keyword>
<dbReference type="Proteomes" id="UP000094412">
    <property type="component" value="Unassembled WGS sequence"/>
</dbReference>
<dbReference type="EMBL" id="MDEO01000036">
    <property type="protein sequence ID" value="OCX13081.1"/>
    <property type="molecule type" value="Genomic_DNA"/>
</dbReference>
<proteinExistence type="inferred from homology"/>
<dbReference type="OrthoDB" id="9803476at2"/>
<dbReference type="Gene3D" id="3.30.530.20">
    <property type="match status" value="1"/>
</dbReference>
<reference evidence="3 4" key="1">
    <citation type="submission" date="2016-08" db="EMBL/GenBank/DDBJ databases">
        <title>Whole genome sequence of Mesorhizobium sp. strain UASWS1009 isolated from industrial sewage.</title>
        <authorList>
            <person name="Crovadore J."/>
            <person name="Calmin G."/>
            <person name="Chablais R."/>
            <person name="Cochard B."/>
            <person name="Lefort F."/>
        </authorList>
    </citation>
    <scope>NUCLEOTIDE SEQUENCE [LARGE SCALE GENOMIC DNA]</scope>
    <source>
        <strain evidence="3 4">UASWS1009</strain>
    </source>
</reference>
<comment type="similarity">
    <text evidence="1">Belongs to the AHA1 family.</text>
</comment>
<name>A0A1C2DE79_9HYPH</name>
<dbReference type="RefSeq" id="WP_024923300.1">
    <property type="nucleotide sequence ID" value="NZ_MDEO01000036.1"/>
</dbReference>
<evidence type="ECO:0000313" key="3">
    <source>
        <dbReference type="EMBL" id="OCX13081.1"/>
    </source>
</evidence>
<dbReference type="InterPro" id="IPR023393">
    <property type="entry name" value="START-like_dom_sf"/>
</dbReference>
<gene>
    <name evidence="3" type="ORF">QV13_26460</name>
</gene>
<evidence type="ECO:0000259" key="2">
    <source>
        <dbReference type="Pfam" id="PF08327"/>
    </source>
</evidence>
<dbReference type="Pfam" id="PF08327">
    <property type="entry name" value="AHSA1"/>
    <property type="match status" value="1"/>
</dbReference>
<dbReference type="STRING" id="1566387.QV13_26460"/>
<sequence length="129" mass="14785">MTIHQEVHFKGTPKDIYDLLLNSARFQAMTGGRSAHISTHEGGEVSMFGGDIEARNVELVPNRRIVQTWRSRAWPEGIFSIVRFELQADGTGTRLVFDQNGYPQATHHMLEDGWQKMYWGPMNHALKHH</sequence>
<accession>A0A1C2DE79</accession>
<dbReference type="SUPFAM" id="SSF55961">
    <property type="entry name" value="Bet v1-like"/>
    <property type="match status" value="1"/>
</dbReference>
<evidence type="ECO:0000313" key="4">
    <source>
        <dbReference type="Proteomes" id="UP000094412"/>
    </source>
</evidence>
<protein>
    <recommendedName>
        <fullName evidence="2">Activator of Hsp90 ATPase homologue 1/2-like C-terminal domain-containing protein</fullName>
    </recommendedName>
</protein>
<comment type="caution">
    <text evidence="3">The sequence shown here is derived from an EMBL/GenBank/DDBJ whole genome shotgun (WGS) entry which is preliminary data.</text>
</comment>
<evidence type="ECO:0000256" key="1">
    <source>
        <dbReference type="ARBA" id="ARBA00006817"/>
    </source>
</evidence>
<dbReference type="AlphaFoldDB" id="A0A1C2DE79"/>
<organism evidence="3 4">
    <name type="scientific">Mesorhizobium hungaricum</name>
    <dbReference type="NCBI Taxonomy" id="1566387"/>
    <lineage>
        <taxon>Bacteria</taxon>
        <taxon>Pseudomonadati</taxon>
        <taxon>Pseudomonadota</taxon>
        <taxon>Alphaproteobacteria</taxon>
        <taxon>Hyphomicrobiales</taxon>
        <taxon>Phyllobacteriaceae</taxon>
        <taxon>Mesorhizobium</taxon>
    </lineage>
</organism>